<proteinExistence type="predicted"/>
<evidence type="ECO:0000259" key="7">
    <source>
        <dbReference type="PROSITE" id="PS50850"/>
    </source>
</evidence>
<feature type="transmembrane region" description="Helical" evidence="6">
    <location>
        <begin position="56"/>
        <end position="80"/>
    </location>
</feature>
<evidence type="ECO:0000256" key="3">
    <source>
        <dbReference type="ARBA" id="ARBA00022989"/>
    </source>
</evidence>
<dbReference type="GO" id="GO:0005886">
    <property type="term" value="C:plasma membrane"/>
    <property type="evidence" value="ECO:0007669"/>
    <property type="project" value="TreeGrafter"/>
</dbReference>
<keyword evidence="9" id="KW-1185">Reference proteome</keyword>
<feature type="transmembrane region" description="Helical" evidence="6">
    <location>
        <begin position="438"/>
        <end position="460"/>
    </location>
</feature>
<dbReference type="OrthoDB" id="2585655at2759"/>
<feature type="transmembrane region" description="Helical" evidence="6">
    <location>
        <begin position="373"/>
        <end position="392"/>
    </location>
</feature>
<evidence type="ECO:0000256" key="4">
    <source>
        <dbReference type="ARBA" id="ARBA00023136"/>
    </source>
</evidence>
<dbReference type="GO" id="GO:0022857">
    <property type="term" value="F:transmembrane transporter activity"/>
    <property type="evidence" value="ECO:0007669"/>
    <property type="project" value="InterPro"/>
</dbReference>
<dbReference type="InterPro" id="IPR020846">
    <property type="entry name" value="MFS_dom"/>
</dbReference>
<dbReference type="Gene3D" id="1.20.1250.20">
    <property type="entry name" value="MFS general substrate transporter like domains"/>
    <property type="match status" value="1"/>
</dbReference>
<dbReference type="PANTHER" id="PTHR23502">
    <property type="entry name" value="MAJOR FACILITATOR SUPERFAMILY"/>
    <property type="match status" value="1"/>
</dbReference>
<feature type="transmembrane region" description="Helical" evidence="6">
    <location>
        <begin position="128"/>
        <end position="147"/>
    </location>
</feature>
<dbReference type="OMA" id="FTVPFWS"/>
<dbReference type="KEGG" id="bcom:BAUCODRAFT_32515"/>
<dbReference type="RefSeq" id="XP_007674499.1">
    <property type="nucleotide sequence ID" value="XM_007676309.1"/>
</dbReference>
<dbReference type="EMBL" id="KB445553">
    <property type="protein sequence ID" value="EMC98470.1"/>
    <property type="molecule type" value="Genomic_DNA"/>
</dbReference>
<comment type="subcellular location">
    <subcellularLocation>
        <location evidence="1">Membrane</location>
        <topology evidence="1">Multi-pass membrane protein</topology>
    </subcellularLocation>
</comment>
<dbReference type="HOGENOM" id="CLU_008455_13_7_1"/>
<keyword evidence="2 6" id="KW-0812">Transmembrane</keyword>
<dbReference type="PANTHER" id="PTHR23502:SF181">
    <property type="entry name" value="MAJOR FACILITATOR SUPERFAMILY (MFS) PROFILE DOMAIN-CONTAINING PROTEIN"/>
    <property type="match status" value="1"/>
</dbReference>
<feature type="region of interest" description="Disordered" evidence="5">
    <location>
        <begin position="22"/>
        <end position="44"/>
    </location>
</feature>
<dbReference type="GeneID" id="19111796"/>
<evidence type="ECO:0000313" key="9">
    <source>
        <dbReference type="Proteomes" id="UP000011761"/>
    </source>
</evidence>
<name>M2NHG7_BAUPA</name>
<gene>
    <name evidence="8" type="ORF">BAUCODRAFT_32515</name>
</gene>
<protein>
    <recommendedName>
        <fullName evidence="7">Major facilitator superfamily (MFS) profile domain-containing protein</fullName>
    </recommendedName>
</protein>
<evidence type="ECO:0000256" key="6">
    <source>
        <dbReference type="SAM" id="Phobius"/>
    </source>
</evidence>
<dbReference type="SUPFAM" id="SSF103473">
    <property type="entry name" value="MFS general substrate transporter"/>
    <property type="match status" value="1"/>
</dbReference>
<feature type="transmembrane region" description="Helical" evidence="6">
    <location>
        <begin position="92"/>
        <end position="116"/>
    </location>
</feature>
<dbReference type="InterPro" id="IPR036259">
    <property type="entry name" value="MFS_trans_sf"/>
</dbReference>
<dbReference type="InterPro" id="IPR011701">
    <property type="entry name" value="MFS"/>
</dbReference>
<keyword evidence="3 6" id="KW-1133">Transmembrane helix</keyword>
<sequence>MGANDQPSADVEFKASAMHEEKLDHDQLADSKVDPHGYPLRPQPTDDRMDPLNWPYWIKMAVLIQVSFLAFLGPFCQAVINSAFVPLSKAMHISVTVASYNTTIAILFAGVSPIIWSPIANIYGRRPIFIAVTALGIAAQCACAVAPHWSGILIARAFVGIGTSAGMGIGAAVVADLFFTHERGKYTGIYIVFVTNGAHLAAVVGGFTALNKHLGWRWCYWVPAFIFAGTWVVMLFCLPETLYHRDNKTGESHMQGDRTWFQLLTFRGVTAHRKLKLSDFGHVFVMLRYPSVLLPTIYYSISFGLGSVLFAVTGAAAFGSIYKFNTAQIGMAIGLSTFIGTLIGELLAGPVSDRILYIQTKRSNGAFRPEARLQAIWPGFFLCPAGVIIEGVCLQYKTHWAGPVIGIGIAAFGLQIISTNIFAYCTDCYKPQSAEISTLLNFGRQTFSFTLGFYMVPFAHATSYGVAWSVLAIINACLFTGIVLLMWRGKHWRESLGSPNFDKDL</sequence>
<dbReference type="Proteomes" id="UP000011761">
    <property type="component" value="Unassembled WGS sequence"/>
</dbReference>
<evidence type="ECO:0000256" key="5">
    <source>
        <dbReference type="SAM" id="MobiDB-lite"/>
    </source>
</evidence>
<dbReference type="eggNOG" id="KOG0255">
    <property type="taxonomic scope" value="Eukaryota"/>
</dbReference>
<dbReference type="PROSITE" id="PS50850">
    <property type="entry name" value="MFS"/>
    <property type="match status" value="1"/>
</dbReference>
<dbReference type="Pfam" id="PF07690">
    <property type="entry name" value="MFS_1"/>
    <property type="match status" value="1"/>
</dbReference>
<feature type="domain" description="Major facilitator superfamily (MFS) profile" evidence="7">
    <location>
        <begin position="62"/>
        <end position="493"/>
    </location>
</feature>
<organism evidence="8 9">
    <name type="scientific">Baudoinia panamericana (strain UAMH 10762)</name>
    <name type="common">Angels' share fungus</name>
    <name type="synonym">Baudoinia compniacensis (strain UAMH 10762)</name>
    <dbReference type="NCBI Taxonomy" id="717646"/>
    <lineage>
        <taxon>Eukaryota</taxon>
        <taxon>Fungi</taxon>
        <taxon>Dikarya</taxon>
        <taxon>Ascomycota</taxon>
        <taxon>Pezizomycotina</taxon>
        <taxon>Dothideomycetes</taxon>
        <taxon>Dothideomycetidae</taxon>
        <taxon>Mycosphaerellales</taxon>
        <taxon>Teratosphaeriaceae</taxon>
        <taxon>Baudoinia</taxon>
    </lineage>
</organism>
<dbReference type="AlphaFoldDB" id="M2NHG7"/>
<reference evidence="8 9" key="1">
    <citation type="journal article" date="2012" name="PLoS Pathog.">
        <title>Diverse lifestyles and strategies of plant pathogenesis encoded in the genomes of eighteen Dothideomycetes fungi.</title>
        <authorList>
            <person name="Ohm R.A."/>
            <person name="Feau N."/>
            <person name="Henrissat B."/>
            <person name="Schoch C.L."/>
            <person name="Horwitz B.A."/>
            <person name="Barry K.W."/>
            <person name="Condon B.J."/>
            <person name="Copeland A.C."/>
            <person name="Dhillon B."/>
            <person name="Glaser F."/>
            <person name="Hesse C.N."/>
            <person name="Kosti I."/>
            <person name="LaButti K."/>
            <person name="Lindquist E.A."/>
            <person name="Lucas S."/>
            <person name="Salamov A.A."/>
            <person name="Bradshaw R.E."/>
            <person name="Ciuffetti L."/>
            <person name="Hamelin R.C."/>
            <person name="Kema G.H.J."/>
            <person name="Lawrence C."/>
            <person name="Scott J.A."/>
            <person name="Spatafora J.W."/>
            <person name="Turgeon B.G."/>
            <person name="de Wit P.J.G.M."/>
            <person name="Zhong S."/>
            <person name="Goodwin S.B."/>
            <person name="Grigoriev I.V."/>
        </authorList>
    </citation>
    <scope>NUCLEOTIDE SEQUENCE [LARGE SCALE GENOMIC DNA]</scope>
    <source>
        <strain evidence="8 9">UAMH 10762</strain>
    </source>
</reference>
<feature type="transmembrane region" description="Helical" evidence="6">
    <location>
        <begin position="153"/>
        <end position="179"/>
    </location>
</feature>
<evidence type="ECO:0000256" key="1">
    <source>
        <dbReference type="ARBA" id="ARBA00004141"/>
    </source>
</evidence>
<feature type="transmembrane region" description="Helical" evidence="6">
    <location>
        <begin position="328"/>
        <end position="352"/>
    </location>
</feature>
<feature type="transmembrane region" description="Helical" evidence="6">
    <location>
        <begin position="220"/>
        <end position="238"/>
    </location>
</feature>
<evidence type="ECO:0000313" key="8">
    <source>
        <dbReference type="EMBL" id="EMC98470.1"/>
    </source>
</evidence>
<accession>M2NHG7</accession>
<feature type="transmembrane region" description="Helical" evidence="6">
    <location>
        <begin position="404"/>
        <end position="426"/>
    </location>
</feature>
<evidence type="ECO:0000256" key="2">
    <source>
        <dbReference type="ARBA" id="ARBA00022692"/>
    </source>
</evidence>
<feature type="transmembrane region" description="Helical" evidence="6">
    <location>
        <begin position="466"/>
        <end position="487"/>
    </location>
</feature>
<feature type="compositionally biased region" description="Basic and acidic residues" evidence="5">
    <location>
        <begin position="22"/>
        <end position="35"/>
    </location>
</feature>
<feature type="transmembrane region" description="Helical" evidence="6">
    <location>
        <begin position="296"/>
        <end position="322"/>
    </location>
</feature>
<keyword evidence="4 6" id="KW-0472">Membrane</keyword>
<feature type="transmembrane region" description="Helical" evidence="6">
    <location>
        <begin position="186"/>
        <end position="208"/>
    </location>
</feature>